<gene>
    <name evidence="3" type="ORF">GMPD_40710</name>
    <name evidence="4" type="ORF">M1B72_01060</name>
</gene>
<evidence type="ECO:0000259" key="2">
    <source>
        <dbReference type="PROSITE" id="PS50206"/>
    </source>
</evidence>
<proteinExistence type="predicted"/>
<dbReference type="EMBL" id="BLXY01000018">
    <property type="protein sequence ID" value="GFO66152.1"/>
    <property type="molecule type" value="Genomic_DNA"/>
</dbReference>
<dbReference type="Proteomes" id="UP000568888">
    <property type="component" value="Unassembled WGS sequence"/>
</dbReference>
<keyword evidence="6" id="KW-1185">Reference proteome</keyword>
<dbReference type="InterPro" id="IPR036873">
    <property type="entry name" value="Rhodanese-like_dom_sf"/>
</dbReference>
<dbReference type="Proteomes" id="UP000831485">
    <property type="component" value="Chromosome"/>
</dbReference>
<feature type="domain" description="Rhodanese" evidence="2">
    <location>
        <begin position="236"/>
        <end position="325"/>
    </location>
</feature>
<dbReference type="InterPro" id="IPR001307">
    <property type="entry name" value="Thiosulphate_STrfase_CS"/>
</dbReference>
<dbReference type="PANTHER" id="PTHR43031">
    <property type="entry name" value="FAD-DEPENDENT OXIDOREDUCTASE"/>
    <property type="match status" value="1"/>
</dbReference>
<evidence type="ECO:0000313" key="4">
    <source>
        <dbReference type="EMBL" id="UPU36321.1"/>
    </source>
</evidence>
<dbReference type="Pfam" id="PF00581">
    <property type="entry name" value="Rhodanese"/>
    <property type="match status" value="2"/>
</dbReference>
<name>A0A6V8N129_9BACT</name>
<evidence type="ECO:0000313" key="6">
    <source>
        <dbReference type="Proteomes" id="UP000831485"/>
    </source>
</evidence>
<dbReference type="InterPro" id="IPR050229">
    <property type="entry name" value="GlpE_sulfurtransferase"/>
</dbReference>
<dbReference type="PROSITE" id="PS50206">
    <property type="entry name" value="RHODANESE_3"/>
    <property type="match status" value="2"/>
</dbReference>
<reference evidence="4" key="3">
    <citation type="submission" date="2022-04" db="EMBL/GenBank/DDBJ databases">
        <authorList>
            <person name="Liu G."/>
        </authorList>
    </citation>
    <scope>NUCLEOTIDE SEQUENCE</scope>
    <source>
        <strain evidence="4">RG22</strain>
    </source>
</reference>
<dbReference type="InterPro" id="IPR001763">
    <property type="entry name" value="Rhodanese-like_dom"/>
</dbReference>
<dbReference type="Gene3D" id="3.40.250.10">
    <property type="entry name" value="Rhodanese-like domain"/>
    <property type="match status" value="2"/>
</dbReference>
<dbReference type="EMBL" id="CP096574">
    <property type="protein sequence ID" value="UPU36321.1"/>
    <property type="molecule type" value="Genomic_DNA"/>
</dbReference>
<feature type="signal peptide" evidence="1">
    <location>
        <begin position="1"/>
        <end position="29"/>
    </location>
</feature>
<dbReference type="SMART" id="SM00450">
    <property type="entry name" value="RHOD"/>
    <property type="match status" value="2"/>
</dbReference>
<sequence length="347" mass="37812">MRVRRTNCKSITSMAILLLSLAVPAWSLAGGPGDGAAQHPDQSVQSPASAQLSEEILKRSTAFFAAPPFMTAENVYEDLVKGGEQGYFIVSLQSRADFARGHVPGAVNIPFEEVTEQKSLDLLPRDKKIVLTCDDGHRSMVASLYFNQLGYSATTMPLGLSHWNRASSAAPYTASPKYPVITEKKDAVPGQKLPRVVAKAVAGNELITERTRAVLKSGRSLFMDRSELYREAAKDGGKGVFVVSIQRPEDYGAGHVPGAVNIPFNQIASKESLAKLPKDRKIVVVCYIGHMAASATLMLNQVGYEAYDLRFGTLGWNDETEGLGKLKAFMLSMTENRNYPVEGIKER</sequence>
<accession>A0A6V8N129</accession>
<organism evidence="3 5">
    <name type="scientific">Geomonas paludis</name>
    <dbReference type="NCBI Taxonomy" id="2740185"/>
    <lineage>
        <taxon>Bacteria</taxon>
        <taxon>Pseudomonadati</taxon>
        <taxon>Thermodesulfobacteriota</taxon>
        <taxon>Desulfuromonadia</taxon>
        <taxon>Geobacterales</taxon>
        <taxon>Geobacteraceae</taxon>
        <taxon>Geomonas</taxon>
    </lineage>
</organism>
<evidence type="ECO:0000313" key="5">
    <source>
        <dbReference type="Proteomes" id="UP000568888"/>
    </source>
</evidence>
<protein>
    <submittedName>
        <fullName evidence="3 4">Rhodanese</fullName>
    </submittedName>
</protein>
<dbReference type="RefSeq" id="WP_183350877.1">
    <property type="nucleotide sequence ID" value="NZ_BLXY01000018.1"/>
</dbReference>
<dbReference type="CDD" id="cd00158">
    <property type="entry name" value="RHOD"/>
    <property type="match status" value="2"/>
</dbReference>
<reference evidence="5" key="1">
    <citation type="submission" date="2020-06" db="EMBL/GenBank/DDBJ databases">
        <title>Draft genomic sequecing of Geomonas sp. Red736.</title>
        <authorList>
            <person name="Itoh H."/>
            <person name="Xu Z.X."/>
            <person name="Ushijima N."/>
            <person name="Masuda Y."/>
            <person name="Shiratori Y."/>
            <person name="Senoo K."/>
        </authorList>
    </citation>
    <scope>NUCLEOTIDE SEQUENCE [LARGE SCALE GENOMIC DNA]</scope>
    <source>
        <strain evidence="5">Red736</strain>
    </source>
</reference>
<keyword evidence="1" id="KW-0732">Signal</keyword>
<evidence type="ECO:0000256" key="1">
    <source>
        <dbReference type="SAM" id="SignalP"/>
    </source>
</evidence>
<dbReference type="PROSITE" id="PS00380">
    <property type="entry name" value="RHODANESE_1"/>
    <property type="match status" value="2"/>
</dbReference>
<dbReference type="GO" id="GO:0004792">
    <property type="term" value="F:thiosulfate-cyanide sulfurtransferase activity"/>
    <property type="evidence" value="ECO:0007669"/>
    <property type="project" value="InterPro"/>
</dbReference>
<evidence type="ECO:0000313" key="3">
    <source>
        <dbReference type="EMBL" id="GFO66152.1"/>
    </source>
</evidence>
<dbReference type="SUPFAM" id="SSF52821">
    <property type="entry name" value="Rhodanese/Cell cycle control phosphatase"/>
    <property type="match status" value="2"/>
</dbReference>
<reference evidence="3" key="2">
    <citation type="journal article" date="2021" name="Int. J. Syst. Evol. Microbiol.">
        <title>Geomonas silvestris sp. nov., Geomonas paludis sp. nov. and Geomonas limicola sp. nov., isolated from terrestrial environments, and emended description of the genus Geomonas.</title>
        <authorList>
            <person name="Itoh H."/>
            <person name="Xu Z."/>
            <person name="Masuda Y."/>
            <person name="Ushijima N."/>
            <person name="Hayakawa C."/>
            <person name="Shiratori Y."/>
            <person name="Senoo K."/>
        </authorList>
    </citation>
    <scope>NUCLEOTIDE SEQUENCE</scope>
    <source>
        <strain evidence="3">Red736</strain>
    </source>
</reference>
<dbReference type="AlphaFoldDB" id="A0A6V8N129"/>
<feature type="chain" id="PRO_5028151387" evidence="1">
    <location>
        <begin position="30"/>
        <end position="347"/>
    </location>
</feature>
<feature type="domain" description="Rhodanese" evidence="2">
    <location>
        <begin position="83"/>
        <end position="168"/>
    </location>
</feature>
<dbReference type="PANTHER" id="PTHR43031:SF1">
    <property type="entry name" value="PYRIDINE NUCLEOTIDE-DISULPHIDE OXIDOREDUCTASE"/>
    <property type="match status" value="1"/>
</dbReference>